<evidence type="ECO:0000313" key="2">
    <source>
        <dbReference type="Proteomes" id="UP001168575"/>
    </source>
</evidence>
<dbReference type="Proteomes" id="UP001168575">
    <property type="component" value="Unassembled WGS sequence"/>
</dbReference>
<feature type="non-terminal residue" evidence="1">
    <location>
        <position position="1"/>
    </location>
</feature>
<dbReference type="Pfam" id="PF07610">
    <property type="entry name" value="DUF1573"/>
    <property type="match status" value="1"/>
</dbReference>
<dbReference type="PANTHER" id="PTHR37833">
    <property type="entry name" value="LIPOPROTEIN-RELATED"/>
    <property type="match status" value="1"/>
</dbReference>
<accession>A0AA43U9R7</accession>
<dbReference type="InterPro" id="IPR013783">
    <property type="entry name" value="Ig-like_fold"/>
</dbReference>
<sequence length="158" mass="17814">ELGVRSFFLPLHQNQHKTKNMRTKFLLFLAIFTMALGMHAKKYPQIKFEKTTIDFGTFSMDEPVQKCTFKFTNVGEAKLVITAVHASCGCTVADYPKDFIAPGASGEITVTYDGSNKMPGRFKKNIQVFSNCKEDMARIFIQGDMTDVPVSKKTKKQQ</sequence>
<dbReference type="AlphaFoldDB" id="A0AA43U9R7"/>
<reference evidence="1" key="1">
    <citation type="submission" date="2023-07" db="EMBL/GenBank/DDBJ databases">
        <title>Between Cages and Wild: Unraveling the Impact of Captivity on Animal Microbiomes and Antimicrobial Resistance.</title>
        <authorList>
            <person name="Schmartz G.P."/>
            <person name="Rehner J."/>
            <person name="Schuff M.J."/>
            <person name="Becker S.L."/>
            <person name="Kravczyk M."/>
            <person name="Gurevich A."/>
            <person name="Francke R."/>
            <person name="Mueller R."/>
            <person name="Keller V."/>
            <person name="Keller A."/>
        </authorList>
    </citation>
    <scope>NUCLEOTIDE SEQUENCE</scope>
    <source>
        <strain evidence="1">S12M_St_49</strain>
    </source>
</reference>
<organism evidence="1 2">
    <name type="scientific">Phoenicibacter congonensis</name>
    <dbReference type="NCBI Taxonomy" id="1944646"/>
    <lineage>
        <taxon>Bacteria</taxon>
        <taxon>Bacillati</taxon>
        <taxon>Actinomycetota</taxon>
        <taxon>Coriobacteriia</taxon>
        <taxon>Eggerthellales</taxon>
        <taxon>Eggerthellaceae</taxon>
        <taxon>Phoenicibacter</taxon>
    </lineage>
</organism>
<dbReference type="EMBL" id="JAUMVS010000269">
    <property type="protein sequence ID" value="MDO4842700.1"/>
    <property type="molecule type" value="Genomic_DNA"/>
</dbReference>
<dbReference type="PANTHER" id="PTHR37833:SF1">
    <property type="entry name" value="SIGNAL PEPTIDE PROTEIN"/>
    <property type="match status" value="1"/>
</dbReference>
<gene>
    <name evidence="1" type="ORF">Q3982_08510</name>
</gene>
<dbReference type="Gene3D" id="2.60.40.10">
    <property type="entry name" value="Immunoglobulins"/>
    <property type="match status" value="1"/>
</dbReference>
<evidence type="ECO:0000313" key="1">
    <source>
        <dbReference type="EMBL" id="MDO4842700.1"/>
    </source>
</evidence>
<dbReference type="InterPro" id="IPR011467">
    <property type="entry name" value="DUF1573"/>
</dbReference>
<name>A0AA43U9R7_9ACTN</name>
<proteinExistence type="predicted"/>
<dbReference type="GO" id="GO:0005975">
    <property type="term" value="P:carbohydrate metabolic process"/>
    <property type="evidence" value="ECO:0007669"/>
    <property type="project" value="UniProtKB-ARBA"/>
</dbReference>
<keyword evidence="2" id="KW-1185">Reference proteome</keyword>
<comment type="caution">
    <text evidence="1">The sequence shown here is derived from an EMBL/GenBank/DDBJ whole genome shotgun (WGS) entry which is preliminary data.</text>
</comment>
<protein>
    <submittedName>
        <fullName evidence="1">DUF1573 domain-containing protein</fullName>
    </submittedName>
</protein>